<keyword evidence="5" id="KW-1185">Reference proteome</keyword>
<keyword evidence="1" id="KW-1133">Transmembrane helix</keyword>
<evidence type="ECO:0000313" key="2">
    <source>
        <dbReference type="EMBL" id="MBM2410876.1"/>
    </source>
</evidence>
<keyword evidence="1" id="KW-0812">Transmembrane</keyword>
<comment type="caution">
    <text evidence="2">The sequence shown here is derived from an EMBL/GenBank/DDBJ whole genome shotgun (WGS) entry which is preliminary data.</text>
</comment>
<sequence length="284" mass="31237">MELRSMRLFDNQRSAALGKVAPAEDVPVGFMVLATCPLILWLLDGTVAGFASAILIISLFGVGLMCLSVGQKAHIAYDMAEVAARPQIPFKLIGSTIVALVVGLLATTKIMVPAVPLVIALSTFILCLISFGLDPMRDKGMDNPATKLRIINTGIYQEFEDRCDALLQALVPLQDDDLYERTRVFVNTIMGLLGTIDVSTPTLQRIAPSVTKLLDKLQNEVVALSDAPDGKVTPFQRRKFLIKIQALVDTFETRARQRGIGQGRDNFELQTDLLFNRMNRYRAA</sequence>
<dbReference type="EMBL" id="JAFBXF010000001">
    <property type="protein sequence ID" value="MBM2415543.1"/>
    <property type="molecule type" value="Genomic_DNA"/>
</dbReference>
<organism evidence="2 4">
    <name type="scientific">Marivita cryptomonadis</name>
    <dbReference type="NCBI Taxonomy" id="505252"/>
    <lineage>
        <taxon>Bacteria</taxon>
        <taxon>Pseudomonadati</taxon>
        <taxon>Pseudomonadota</taxon>
        <taxon>Alphaproteobacteria</taxon>
        <taxon>Rhodobacterales</taxon>
        <taxon>Roseobacteraceae</taxon>
        <taxon>Marivita</taxon>
    </lineage>
</organism>
<feature type="transmembrane region" description="Helical" evidence="1">
    <location>
        <begin position="21"/>
        <end position="43"/>
    </location>
</feature>
<dbReference type="Proteomes" id="UP000809440">
    <property type="component" value="Unassembled WGS sequence"/>
</dbReference>
<accession>A0A9Q2RXW4</accession>
<dbReference type="RefSeq" id="WP_085628320.1">
    <property type="nucleotide sequence ID" value="NZ_JAFBWU010000001.1"/>
</dbReference>
<proteinExistence type="predicted"/>
<protein>
    <submittedName>
        <fullName evidence="2">Uncharacterized protein</fullName>
    </submittedName>
</protein>
<evidence type="ECO:0000313" key="5">
    <source>
        <dbReference type="Proteomes" id="UP000809440"/>
    </source>
</evidence>
<evidence type="ECO:0000256" key="1">
    <source>
        <dbReference type="SAM" id="Phobius"/>
    </source>
</evidence>
<gene>
    <name evidence="2" type="ORF">JQX41_01050</name>
    <name evidence="3" type="ORF">JQX48_01050</name>
</gene>
<evidence type="ECO:0000313" key="4">
    <source>
        <dbReference type="Proteomes" id="UP000755667"/>
    </source>
</evidence>
<name>A0A9Q2RXW4_9RHOB</name>
<dbReference type="AlphaFoldDB" id="A0A9Q2RXW4"/>
<reference evidence="2 5" key="1">
    <citation type="submission" date="2021-01" db="EMBL/GenBank/DDBJ databases">
        <title>Diatom-associated Roseobacters Show Island Model of Population Structure.</title>
        <authorList>
            <person name="Qu L."/>
            <person name="Feng X."/>
            <person name="Chen Y."/>
            <person name="Li L."/>
            <person name="Wang X."/>
            <person name="Hu Z."/>
            <person name="Wang H."/>
            <person name="Luo H."/>
        </authorList>
    </citation>
    <scope>NUCLEOTIDE SEQUENCE</scope>
    <source>
        <strain evidence="3 5">CC28-63</strain>
        <strain evidence="2">CC28-69</strain>
    </source>
</reference>
<dbReference type="Proteomes" id="UP000755667">
    <property type="component" value="Unassembled WGS sequence"/>
</dbReference>
<dbReference type="OrthoDB" id="7877480at2"/>
<keyword evidence="1" id="KW-0472">Membrane</keyword>
<feature type="transmembrane region" description="Helical" evidence="1">
    <location>
        <begin position="114"/>
        <end position="133"/>
    </location>
</feature>
<dbReference type="EMBL" id="JAFBXE010000001">
    <property type="protein sequence ID" value="MBM2410876.1"/>
    <property type="molecule type" value="Genomic_DNA"/>
</dbReference>
<dbReference type="GeneID" id="62640051"/>
<feature type="transmembrane region" description="Helical" evidence="1">
    <location>
        <begin position="90"/>
        <end position="108"/>
    </location>
</feature>
<feature type="transmembrane region" description="Helical" evidence="1">
    <location>
        <begin position="49"/>
        <end position="69"/>
    </location>
</feature>
<evidence type="ECO:0000313" key="3">
    <source>
        <dbReference type="EMBL" id="MBM2415543.1"/>
    </source>
</evidence>